<dbReference type="InterPro" id="IPR050797">
    <property type="entry name" value="Carb_Metab_Trans_Reg"/>
</dbReference>
<dbReference type="Pfam" id="PF00172">
    <property type="entry name" value="Zn_clus"/>
    <property type="match status" value="1"/>
</dbReference>
<reference evidence="4" key="2">
    <citation type="submission" date="2023-06" db="EMBL/GenBank/DDBJ databases">
        <authorList>
            <consortium name="Lawrence Berkeley National Laboratory"/>
            <person name="Haridas S."/>
            <person name="Hensen N."/>
            <person name="Bonometti L."/>
            <person name="Westerberg I."/>
            <person name="Brannstrom I.O."/>
            <person name="Guillou S."/>
            <person name="Cros-Aarteil S."/>
            <person name="Calhoun S."/>
            <person name="Kuo A."/>
            <person name="Mondo S."/>
            <person name="Pangilinan J."/>
            <person name="Riley R."/>
            <person name="Labutti K."/>
            <person name="Andreopoulos B."/>
            <person name="Lipzen A."/>
            <person name="Chen C."/>
            <person name="Yanf M."/>
            <person name="Daum C."/>
            <person name="Ng V."/>
            <person name="Clum A."/>
            <person name="Steindorff A."/>
            <person name="Ohm R."/>
            <person name="Martin F."/>
            <person name="Silar P."/>
            <person name="Natvig D."/>
            <person name="Lalanne C."/>
            <person name="Gautier V."/>
            <person name="Ament-Velasquez S.L."/>
            <person name="Kruys A."/>
            <person name="Hutchinson M.I."/>
            <person name="Powell A.J."/>
            <person name="Barry K."/>
            <person name="Miller A.N."/>
            <person name="Grigoriev I.V."/>
            <person name="Debuchy R."/>
            <person name="Gladieux P."/>
            <person name="Thoren M.H."/>
            <person name="Johannesson H."/>
        </authorList>
    </citation>
    <scope>NUCLEOTIDE SEQUENCE</scope>
    <source>
        <strain evidence="4">CBS 955.72</strain>
    </source>
</reference>
<dbReference type="Gene3D" id="4.10.240.10">
    <property type="entry name" value="Zn(2)-C6 fungal-type DNA-binding domain"/>
    <property type="match status" value="1"/>
</dbReference>
<comment type="caution">
    <text evidence="4">The sequence shown here is derived from an EMBL/GenBank/DDBJ whole genome shotgun (WGS) entry which is preliminary data.</text>
</comment>
<accession>A0AAJ0HKX8</accession>
<reference evidence="4" key="1">
    <citation type="journal article" date="2023" name="Mol. Phylogenet. Evol.">
        <title>Genome-scale phylogeny and comparative genomics of the fungal order Sordariales.</title>
        <authorList>
            <person name="Hensen N."/>
            <person name="Bonometti L."/>
            <person name="Westerberg I."/>
            <person name="Brannstrom I.O."/>
            <person name="Guillou S."/>
            <person name="Cros-Aarteil S."/>
            <person name="Calhoun S."/>
            <person name="Haridas S."/>
            <person name="Kuo A."/>
            <person name="Mondo S."/>
            <person name="Pangilinan J."/>
            <person name="Riley R."/>
            <person name="LaButti K."/>
            <person name="Andreopoulos B."/>
            <person name="Lipzen A."/>
            <person name="Chen C."/>
            <person name="Yan M."/>
            <person name="Daum C."/>
            <person name="Ng V."/>
            <person name="Clum A."/>
            <person name="Steindorff A."/>
            <person name="Ohm R.A."/>
            <person name="Martin F."/>
            <person name="Silar P."/>
            <person name="Natvig D.O."/>
            <person name="Lalanne C."/>
            <person name="Gautier V."/>
            <person name="Ament-Velasquez S.L."/>
            <person name="Kruys A."/>
            <person name="Hutchinson M.I."/>
            <person name="Powell A.J."/>
            <person name="Barry K."/>
            <person name="Miller A.N."/>
            <person name="Grigoriev I.V."/>
            <person name="Debuchy R."/>
            <person name="Gladieux P."/>
            <person name="Hiltunen Thoren M."/>
            <person name="Johannesson H."/>
        </authorList>
    </citation>
    <scope>NUCLEOTIDE SEQUENCE</scope>
    <source>
        <strain evidence="4">CBS 955.72</strain>
    </source>
</reference>
<dbReference type="GO" id="GO:0000981">
    <property type="term" value="F:DNA-binding transcription factor activity, RNA polymerase II-specific"/>
    <property type="evidence" value="ECO:0007669"/>
    <property type="project" value="InterPro"/>
</dbReference>
<feature type="domain" description="Zn(2)-C6 fungal-type" evidence="3">
    <location>
        <begin position="19"/>
        <end position="52"/>
    </location>
</feature>
<gene>
    <name evidence="4" type="ORF">B0T25DRAFT_516250</name>
</gene>
<evidence type="ECO:0000313" key="5">
    <source>
        <dbReference type="Proteomes" id="UP001275084"/>
    </source>
</evidence>
<dbReference type="GO" id="GO:0008270">
    <property type="term" value="F:zinc ion binding"/>
    <property type="evidence" value="ECO:0007669"/>
    <property type="project" value="InterPro"/>
</dbReference>
<dbReference type="AlphaFoldDB" id="A0AAJ0HKX8"/>
<dbReference type="PROSITE" id="PS00463">
    <property type="entry name" value="ZN2_CY6_FUNGAL_1"/>
    <property type="match status" value="1"/>
</dbReference>
<feature type="region of interest" description="Disordered" evidence="2">
    <location>
        <begin position="53"/>
        <end position="131"/>
    </location>
</feature>
<protein>
    <recommendedName>
        <fullName evidence="3">Zn(2)-C6 fungal-type domain-containing protein</fullName>
    </recommendedName>
</protein>
<evidence type="ECO:0000256" key="1">
    <source>
        <dbReference type="ARBA" id="ARBA00023242"/>
    </source>
</evidence>
<dbReference type="CDD" id="cd00067">
    <property type="entry name" value="GAL4"/>
    <property type="match status" value="1"/>
</dbReference>
<dbReference type="InterPro" id="IPR001138">
    <property type="entry name" value="Zn2Cys6_DnaBD"/>
</dbReference>
<feature type="region of interest" description="Disordered" evidence="2">
    <location>
        <begin position="262"/>
        <end position="282"/>
    </location>
</feature>
<keyword evidence="1" id="KW-0539">Nucleus</keyword>
<feature type="compositionally biased region" description="Low complexity" evidence="2">
    <location>
        <begin position="53"/>
        <end position="64"/>
    </location>
</feature>
<organism evidence="4 5">
    <name type="scientific">Lasiosphaeria hispida</name>
    <dbReference type="NCBI Taxonomy" id="260671"/>
    <lineage>
        <taxon>Eukaryota</taxon>
        <taxon>Fungi</taxon>
        <taxon>Dikarya</taxon>
        <taxon>Ascomycota</taxon>
        <taxon>Pezizomycotina</taxon>
        <taxon>Sordariomycetes</taxon>
        <taxon>Sordariomycetidae</taxon>
        <taxon>Sordariales</taxon>
        <taxon>Lasiosphaeriaceae</taxon>
        <taxon>Lasiosphaeria</taxon>
    </lineage>
</organism>
<proteinExistence type="predicted"/>
<evidence type="ECO:0000256" key="2">
    <source>
        <dbReference type="SAM" id="MobiDB-lite"/>
    </source>
</evidence>
<sequence>MLATATSSGSSLRHSRRSACDRCRTNKLRCQRDERLGRPCERCAKSRLTCTTTFNPTPTPTATPLASVNIPPPNPNTSPPRRKTPENGTARHPPLCSSLAKLVSPPAADAERHSADVLAESTSESEDNWRGHVADPMDFSMADIALDTTTDDLALLIAGLPSHDPGAGVFGREGGDSSLNGSEWPGRAEHELQRVAGMAAHRDLLMLSLELVEDRDILETLAPLTPRPSIVPLTCSSSTQQQPINRILKQTARFRDIIKGLSVPADQSGDGSGSSYGSGSRSDSTGSIHLGWDSINANGNGESRWSASPRSALAPQDHLLMVNLVTTYVNLLRNCSAIFVRLYQGLQVPPPVGSNAKVHLPSLQFGEFQLGDSVTIQAKVLVELISGMLQRIGTTLGVSRAGDLKQLLEGKEF</sequence>
<evidence type="ECO:0000259" key="3">
    <source>
        <dbReference type="PROSITE" id="PS50048"/>
    </source>
</evidence>
<name>A0AAJ0HKX8_9PEZI</name>
<dbReference type="SUPFAM" id="SSF57701">
    <property type="entry name" value="Zn2/Cys6 DNA-binding domain"/>
    <property type="match status" value="1"/>
</dbReference>
<dbReference type="EMBL" id="JAUIQD010000003">
    <property type="protein sequence ID" value="KAK3356664.1"/>
    <property type="molecule type" value="Genomic_DNA"/>
</dbReference>
<dbReference type="PROSITE" id="PS50048">
    <property type="entry name" value="ZN2_CY6_FUNGAL_2"/>
    <property type="match status" value="1"/>
</dbReference>
<evidence type="ECO:0000313" key="4">
    <source>
        <dbReference type="EMBL" id="KAK3356664.1"/>
    </source>
</evidence>
<dbReference type="Proteomes" id="UP001275084">
    <property type="component" value="Unassembled WGS sequence"/>
</dbReference>
<keyword evidence="5" id="KW-1185">Reference proteome</keyword>
<dbReference type="InterPro" id="IPR036864">
    <property type="entry name" value="Zn2-C6_fun-type_DNA-bd_sf"/>
</dbReference>
<dbReference type="PANTHER" id="PTHR31668">
    <property type="entry name" value="GLUCOSE TRANSPORT TRANSCRIPTION REGULATOR RGT1-RELATED-RELATED"/>
    <property type="match status" value="1"/>
</dbReference>